<dbReference type="WBParaSite" id="PSU_v2.g20322.t1">
    <property type="protein sequence ID" value="PSU_v2.g20322.t1"/>
    <property type="gene ID" value="PSU_v2.g20322"/>
</dbReference>
<accession>A0A914YSE3</accession>
<sequence length="117" mass="13892">MDSGKECKKSEQKKLPENWDYKKKQIEAQAGVEKYGGLWITVEQMINYLENLSKKDKKLAVKANIKYHKVFTKINDKKLIIMRKQKDKPLKELIDNLKILINMPQEDTQNDNVYDYE</sequence>
<reference evidence="2" key="1">
    <citation type="submission" date="2022-11" db="UniProtKB">
        <authorList>
            <consortium name="WormBaseParasite"/>
        </authorList>
    </citation>
    <scope>IDENTIFICATION</scope>
</reference>
<dbReference type="Proteomes" id="UP000887577">
    <property type="component" value="Unplaced"/>
</dbReference>
<proteinExistence type="predicted"/>
<evidence type="ECO:0000313" key="1">
    <source>
        <dbReference type="Proteomes" id="UP000887577"/>
    </source>
</evidence>
<evidence type="ECO:0000313" key="2">
    <source>
        <dbReference type="WBParaSite" id="PSU_v2.g20322.t1"/>
    </source>
</evidence>
<protein>
    <submittedName>
        <fullName evidence="2">Uncharacterized protein</fullName>
    </submittedName>
</protein>
<dbReference type="AlphaFoldDB" id="A0A914YSE3"/>
<keyword evidence="1" id="KW-1185">Reference proteome</keyword>
<organism evidence="1 2">
    <name type="scientific">Panagrolaimus superbus</name>
    <dbReference type="NCBI Taxonomy" id="310955"/>
    <lineage>
        <taxon>Eukaryota</taxon>
        <taxon>Metazoa</taxon>
        <taxon>Ecdysozoa</taxon>
        <taxon>Nematoda</taxon>
        <taxon>Chromadorea</taxon>
        <taxon>Rhabditida</taxon>
        <taxon>Tylenchina</taxon>
        <taxon>Panagrolaimomorpha</taxon>
        <taxon>Panagrolaimoidea</taxon>
        <taxon>Panagrolaimidae</taxon>
        <taxon>Panagrolaimus</taxon>
    </lineage>
</organism>
<name>A0A914YSE3_9BILA</name>